<accession>A0A101IM31</accession>
<dbReference type="PANTHER" id="PTHR38139:SF1">
    <property type="entry name" value="NUCLEOSIDE TRANSPORTER_FEOB GTPASE GATE DOMAIN-CONTAINING PROTEIN"/>
    <property type="match status" value="1"/>
</dbReference>
<reference evidence="4 5" key="2">
    <citation type="journal article" date="2015" name="MBio">
        <title>Genome-Resolved Metagenomic Analysis Reveals Roles for Candidate Phyla and Other Microbial Community Members in Biogeochemical Transformations in Oil Reservoirs.</title>
        <authorList>
            <person name="Hu P."/>
            <person name="Tom L."/>
            <person name="Singh A."/>
            <person name="Thomas B.C."/>
            <person name="Baker B.J."/>
            <person name="Piceno Y.M."/>
            <person name="Andersen G.L."/>
            <person name="Banfield J.F."/>
        </authorList>
    </citation>
    <scope>NUCLEOTIDE SEQUENCE [LARGE SCALE GENOMIC DNA]</scope>
    <source>
        <strain evidence="2">57_489</strain>
    </source>
</reference>
<feature type="transmembrane region" description="Helical" evidence="1">
    <location>
        <begin position="253"/>
        <end position="272"/>
    </location>
</feature>
<dbReference type="EMBL" id="LGFT01000004">
    <property type="protein sequence ID" value="KUK45350.1"/>
    <property type="molecule type" value="Genomic_DNA"/>
</dbReference>
<feature type="transmembrane region" description="Helical" evidence="1">
    <location>
        <begin position="177"/>
        <end position="195"/>
    </location>
</feature>
<proteinExistence type="predicted"/>
<feature type="transmembrane region" description="Helical" evidence="1">
    <location>
        <begin position="109"/>
        <end position="132"/>
    </location>
</feature>
<feature type="transmembrane region" description="Helical" evidence="1">
    <location>
        <begin position="284"/>
        <end position="309"/>
    </location>
</feature>
<reference evidence="3" key="1">
    <citation type="journal article" date="2015" name="MBio">
        <title>Genome-resolved metagenomic analysis reveals roles for candidate phyla and other microbial community members in biogeochemical transformations in oil reservoirs.</title>
        <authorList>
            <person name="Hu P."/>
            <person name="Tom L."/>
            <person name="Singh A."/>
            <person name="Thomas B.C."/>
            <person name="Baker B.J."/>
            <person name="Piceno Y.M."/>
            <person name="Andersen G.L."/>
            <person name="Banfield J.F."/>
        </authorList>
    </citation>
    <scope>NUCLEOTIDE SEQUENCE [LARGE SCALE GENOMIC DNA]</scope>
    <source>
        <strain evidence="3">56_747</strain>
    </source>
</reference>
<evidence type="ECO:0000256" key="1">
    <source>
        <dbReference type="SAM" id="Phobius"/>
    </source>
</evidence>
<comment type="caution">
    <text evidence="3">The sequence shown here is derived from an EMBL/GenBank/DDBJ whole genome shotgun (WGS) entry which is preliminary data.</text>
</comment>
<dbReference type="Proteomes" id="UP000057043">
    <property type="component" value="Unassembled WGS sequence"/>
</dbReference>
<name>A0A101IM31_9EURY</name>
<dbReference type="AlphaFoldDB" id="A0A101IM31"/>
<protein>
    <submittedName>
        <fullName evidence="3">Protein with two GATE domain</fullName>
    </submittedName>
</protein>
<dbReference type="InterPro" id="IPR038880">
    <property type="entry name" value="MJ0871-like"/>
</dbReference>
<feature type="transmembrane region" description="Helical" evidence="1">
    <location>
        <begin position="223"/>
        <end position="241"/>
    </location>
</feature>
<organism evidence="3 4">
    <name type="scientific">Methanothrix harundinacea</name>
    <dbReference type="NCBI Taxonomy" id="301375"/>
    <lineage>
        <taxon>Archaea</taxon>
        <taxon>Methanobacteriati</taxon>
        <taxon>Methanobacteriota</taxon>
        <taxon>Stenosarchaea group</taxon>
        <taxon>Methanomicrobia</taxon>
        <taxon>Methanotrichales</taxon>
        <taxon>Methanotrichaceae</taxon>
        <taxon>Methanothrix</taxon>
    </lineage>
</organism>
<evidence type="ECO:0000313" key="3">
    <source>
        <dbReference type="EMBL" id="KUK97730.1"/>
    </source>
</evidence>
<dbReference type="PANTHER" id="PTHR38139">
    <property type="entry name" value="GATE DOMAIN-CONTAINING PROTEIN"/>
    <property type="match status" value="1"/>
</dbReference>
<gene>
    <name evidence="2" type="ORF">XD72_0253</name>
    <name evidence="3" type="ORF">XE07_0144</name>
</gene>
<feature type="transmembrane region" description="Helical" evidence="1">
    <location>
        <begin position="12"/>
        <end position="33"/>
    </location>
</feature>
<evidence type="ECO:0000313" key="5">
    <source>
        <dbReference type="Proteomes" id="UP000057043"/>
    </source>
</evidence>
<sequence>MDLFLRVLEFAAPILAMIGIGLFGAGVLTEMGLMQGLARIARPIISFTRLPDACASAFVVSLGSAVAANGMVARFRDEGCLEEKEVILCAVMNSIPVYFRELFTYQIPIVLPALGLVVGGFYALVFIITALVKISVVVILSRLFLGEGACRVPEASRQEKVSLWEALIRSFRRERRLFFKIAAIYITMTTAVFALRDRGAFEAFSVLPLAEIFGIPPETIVPLTTYVASPIVGISLLGPMIASNGITPVQAMIVLMLGSMFMLPFFAIRSLLPRYVGLFGPRLGVGIVVFSTGMSILVRFTILVALLAFSG</sequence>
<dbReference type="PATRIC" id="fig|301375.6.peg.1155"/>
<keyword evidence="1" id="KW-0472">Membrane</keyword>
<evidence type="ECO:0000313" key="4">
    <source>
        <dbReference type="Proteomes" id="UP000053961"/>
    </source>
</evidence>
<dbReference type="Proteomes" id="UP000053961">
    <property type="component" value="Unassembled WGS sequence"/>
</dbReference>
<evidence type="ECO:0000313" key="2">
    <source>
        <dbReference type="EMBL" id="KUK45350.1"/>
    </source>
</evidence>
<keyword evidence="1" id="KW-0812">Transmembrane</keyword>
<keyword evidence="1" id="KW-1133">Transmembrane helix</keyword>
<dbReference type="EMBL" id="LGHB01000001">
    <property type="protein sequence ID" value="KUK97730.1"/>
    <property type="molecule type" value="Genomic_DNA"/>
</dbReference>